<gene>
    <name evidence="1" type="ORF">A6X21_00165</name>
</gene>
<dbReference type="AlphaFoldDB" id="A0A1C3EAT2"/>
<organism evidence="1 2">
    <name type="scientific">Planctopirus hydrillae</name>
    <dbReference type="NCBI Taxonomy" id="1841610"/>
    <lineage>
        <taxon>Bacteria</taxon>
        <taxon>Pseudomonadati</taxon>
        <taxon>Planctomycetota</taxon>
        <taxon>Planctomycetia</taxon>
        <taxon>Planctomycetales</taxon>
        <taxon>Planctomycetaceae</taxon>
        <taxon>Planctopirus</taxon>
    </lineage>
</organism>
<dbReference type="Proteomes" id="UP000094828">
    <property type="component" value="Unassembled WGS sequence"/>
</dbReference>
<dbReference type="OrthoDB" id="276527at2"/>
<dbReference type="EMBL" id="LYDR01000110">
    <property type="protein sequence ID" value="ODA30338.1"/>
    <property type="molecule type" value="Genomic_DNA"/>
</dbReference>
<dbReference type="RefSeq" id="WP_068848495.1">
    <property type="nucleotide sequence ID" value="NZ_LYDR01000110.1"/>
</dbReference>
<accession>A0A1C3EAT2</accession>
<proteinExistence type="predicted"/>
<evidence type="ECO:0000313" key="2">
    <source>
        <dbReference type="Proteomes" id="UP000094828"/>
    </source>
</evidence>
<name>A0A1C3EAT2_9PLAN</name>
<keyword evidence="2" id="KW-1185">Reference proteome</keyword>
<dbReference type="STRING" id="1841610.A6X21_00165"/>
<protein>
    <submittedName>
        <fullName evidence="1">Uncharacterized protein</fullName>
    </submittedName>
</protein>
<evidence type="ECO:0000313" key="1">
    <source>
        <dbReference type="EMBL" id="ODA30338.1"/>
    </source>
</evidence>
<comment type="caution">
    <text evidence="1">The sequence shown here is derived from an EMBL/GenBank/DDBJ whole genome shotgun (WGS) entry which is preliminary data.</text>
</comment>
<reference evidence="1 2" key="1">
    <citation type="submission" date="2016-05" db="EMBL/GenBank/DDBJ databases">
        <title>Genomic and physiological characterization of Planctopirus sp. isolated from fresh water lake.</title>
        <authorList>
            <person name="Subhash Y."/>
            <person name="Ramana C."/>
        </authorList>
    </citation>
    <scope>NUCLEOTIDE SEQUENCE [LARGE SCALE GENOMIC DNA]</scope>
    <source>
        <strain evidence="1 2">JC280</strain>
    </source>
</reference>
<sequence>MKFYFLALGTVVVVCVGCAMDGQQVMNKGEYHAPPAAMMMRPGPMVDGPGPGVMPALPTGMGGPMMGGPMMGGPAGGMIPPGIPTTTQVRFVGPDGMHVGWQIPDGYAENQLVAPARFNFQQAATYRLKLTNIPGRAGLNLYPTLQVYPSHPNTVGYLSHNSVPLQITVEDLDQVESNNFVTKVIYLPDAKYQELAIANVETLVSTRLDPGVDPVQEADKRGTIMAILRLGNMDLEMPGAPGAPGATVGGPNGGVNQVAYNVVDGDKGQHVPPMPMSIMPGYGPGVPDAMMVAGYGMPGQPAGSPYVSGVGMPMWGQPITGTPIGLAGPPHLPYGGPAGLKSHTIRNRTKMDIPEPVDHMLIDVEHAPGLSLPKPVRYVEYKETHPVYSPGELSNPAWNAPGAGAGGDGAYCPPGMQR</sequence>